<dbReference type="AlphaFoldDB" id="A0A562VPN8"/>
<dbReference type="Proteomes" id="UP000319449">
    <property type="component" value="Unassembled WGS sequence"/>
</dbReference>
<evidence type="ECO:0000313" key="5">
    <source>
        <dbReference type="Proteomes" id="UP000319449"/>
    </source>
</evidence>
<gene>
    <name evidence="4" type="ORF">JN12_01399</name>
</gene>
<accession>A0A562VPN8</accession>
<feature type="compositionally biased region" description="Basic and acidic residues" evidence="2">
    <location>
        <begin position="273"/>
        <end position="286"/>
    </location>
</feature>
<protein>
    <submittedName>
        <fullName evidence="4">Putative CXXCH cytochrome family protein</fullName>
    </submittedName>
</protein>
<comment type="caution">
    <text evidence="4">The sequence shown here is derived from an EMBL/GenBank/DDBJ whole genome shotgun (WGS) entry which is preliminary data.</text>
</comment>
<sequence length="286" mass="31308">MNAGNTLRTLILACLALLLPALAMAAEPARKLANTDCVMCHAKPPADIEAKGGKHKTAVGCQDCHEGHPPTVKHPIPQCSKCHEGKPHYKLDKCLGCHKNPHMPKVISFGRDITDPCLTCHSQQIAQLKEFRSKHSALTCSYCHDVHGKIPNCTQCHKSHSADIVQADCKKCHKAHQPKNVVYGNDTNSKFCAACHKKAYDLLVASKAKHRALLCVTCHQTKHKTVPKCQDCHGIPHPAGILAKFPRCGECHGIAHDLNNWTVPGKPAAKPVAEPKKEEKKHPKKK</sequence>
<proteinExistence type="predicted"/>
<keyword evidence="1 3" id="KW-0732">Signal</keyword>
<evidence type="ECO:0000256" key="3">
    <source>
        <dbReference type="SAM" id="SignalP"/>
    </source>
</evidence>
<evidence type="ECO:0000256" key="2">
    <source>
        <dbReference type="SAM" id="MobiDB-lite"/>
    </source>
</evidence>
<dbReference type="InterPro" id="IPR051829">
    <property type="entry name" value="Multiheme_Cytochr_ET"/>
</dbReference>
<feature type="region of interest" description="Disordered" evidence="2">
    <location>
        <begin position="262"/>
        <end position="286"/>
    </location>
</feature>
<name>A0A562VPN8_9BACT</name>
<dbReference type="PANTHER" id="PTHR35038">
    <property type="entry name" value="DISSIMILATORY SULFITE REDUCTASE SIRA"/>
    <property type="match status" value="1"/>
</dbReference>
<dbReference type="Gene3D" id="1.10.1130.10">
    <property type="entry name" value="Flavocytochrome C3, Chain A"/>
    <property type="match status" value="3"/>
</dbReference>
<dbReference type="OrthoDB" id="5405312at2"/>
<dbReference type="RefSeq" id="WP_145020263.1">
    <property type="nucleotide sequence ID" value="NZ_VLLN01000006.1"/>
</dbReference>
<dbReference type="EMBL" id="VLLN01000006">
    <property type="protein sequence ID" value="TWJ19909.1"/>
    <property type="molecule type" value="Genomic_DNA"/>
</dbReference>
<evidence type="ECO:0000256" key="1">
    <source>
        <dbReference type="ARBA" id="ARBA00022729"/>
    </source>
</evidence>
<dbReference type="InterPro" id="IPR036280">
    <property type="entry name" value="Multihaem_cyt_sf"/>
</dbReference>
<feature type="signal peptide" evidence="3">
    <location>
        <begin position="1"/>
        <end position="25"/>
    </location>
</feature>
<organism evidence="4 5">
    <name type="scientific">Geobacter argillaceus</name>
    <dbReference type="NCBI Taxonomy" id="345631"/>
    <lineage>
        <taxon>Bacteria</taxon>
        <taxon>Pseudomonadati</taxon>
        <taxon>Thermodesulfobacteriota</taxon>
        <taxon>Desulfuromonadia</taxon>
        <taxon>Geobacterales</taxon>
        <taxon>Geobacteraceae</taxon>
        <taxon>Geobacter</taxon>
    </lineage>
</organism>
<dbReference type="SUPFAM" id="SSF48695">
    <property type="entry name" value="Multiheme cytochromes"/>
    <property type="match status" value="1"/>
</dbReference>
<evidence type="ECO:0000313" key="4">
    <source>
        <dbReference type="EMBL" id="TWJ19909.1"/>
    </source>
</evidence>
<keyword evidence="5" id="KW-1185">Reference proteome</keyword>
<reference evidence="4 5" key="1">
    <citation type="submission" date="2019-07" db="EMBL/GenBank/DDBJ databases">
        <title>Genomic Encyclopedia of Archaeal and Bacterial Type Strains, Phase II (KMG-II): from individual species to whole genera.</title>
        <authorList>
            <person name="Goeker M."/>
        </authorList>
    </citation>
    <scope>NUCLEOTIDE SEQUENCE [LARGE SCALE GENOMIC DNA]</scope>
    <source>
        <strain evidence="4 5">ATCC BAA-1139</strain>
    </source>
</reference>
<feature type="chain" id="PRO_5021945837" evidence="3">
    <location>
        <begin position="26"/>
        <end position="286"/>
    </location>
</feature>